<dbReference type="AlphaFoldDB" id="A0A8J6HL64"/>
<feature type="compositionally biased region" description="Basic residues" evidence="1">
    <location>
        <begin position="53"/>
        <end position="62"/>
    </location>
</feature>
<dbReference type="Proteomes" id="UP000719412">
    <property type="component" value="Unassembled WGS sequence"/>
</dbReference>
<dbReference type="EMBL" id="JABDTM020021637">
    <property type="protein sequence ID" value="KAH0816377.1"/>
    <property type="molecule type" value="Genomic_DNA"/>
</dbReference>
<accession>A0A8J6HL64</accession>
<name>A0A8J6HL64_TENMO</name>
<reference evidence="2" key="1">
    <citation type="journal article" date="2020" name="J Insects Food Feed">
        <title>The yellow mealworm (Tenebrio molitor) genome: a resource for the emerging insects as food and feed industry.</title>
        <authorList>
            <person name="Eriksson T."/>
            <person name="Andere A."/>
            <person name="Kelstrup H."/>
            <person name="Emery V."/>
            <person name="Picard C."/>
        </authorList>
    </citation>
    <scope>NUCLEOTIDE SEQUENCE</scope>
    <source>
        <strain evidence="2">Stoneville</strain>
        <tissue evidence="2">Whole head</tissue>
    </source>
</reference>
<protein>
    <submittedName>
        <fullName evidence="2">Uncharacterized protein</fullName>
    </submittedName>
</protein>
<gene>
    <name evidence="2" type="ORF">GEV33_006414</name>
</gene>
<evidence type="ECO:0000256" key="1">
    <source>
        <dbReference type="SAM" id="MobiDB-lite"/>
    </source>
</evidence>
<evidence type="ECO:0000313" key="3">
    <source>
        <dbReference type="Proteomes" id="UP000719412"/>
    </source>
</evidence>
<comment type="caution">
    <text evidence="2">The sequence shown here is derived from an EMBL/GenBank/DDBJ whole genome shotgun (WGS) entry which is preliminary data.</text>
</comment>
<organism evidence="2 3">
    <name type="scientific">Tenebrio molitor</name>
    <name type="common">Yellow mealworm beetle</name>
    <dbReference type="NCBI Taxonomy" id="7067"/>
    <lineage>
        <taxon>Eukaryota</taxon>
        <taxon>Metazoa</taxon>
        <taxon>Ecdysozoa</taxon>
        <taxon>Arthropoda</taxon>
        <taxon>Hexapoda</taxon>
        <taxon>Insecta</taxon>
        <taxon>Pterygota</taxon>
        <taxon>Neoptera</taxon>
        <taxon>Endopterygota</taxon>
        <taxon>Coleoptera</taxon>
        <taxon>Polyphaga</taxon>
        <taxon>Cucujiformia</taxon>
        <taxon>Tenebrionidae</taxon>
        <taxon>Tenebrio</taxon>
    </lineage>
</organism>
<feature type="region of interest" description="Disordered" evidence="1">
    <location>
        <begin position="1"/>
        <end position="70"/>
    </location>
</feature>
<feature type="region of interest" description="Disordered" evidence="1">
    <location>
        <begin position="106"/>
        <end position="134"/>
    </location>
</feature>
<proteinExistence type="predicted"/>
<reference evidence="2" key="2">
    <citation type="submission" date="2021-08" db="EMBL/GenBank/DDBJ databases">
        <authorList>
            <person name="Eriksson T."/>
        </authorList>
    </citation>
    <scope>NUCLEOTIDE SEQUENCE</scope>
    <source>
        <strain evidence="2">Stoneville</strain>
        <tissue evidence="2">Whole head</tissue>
    </source>
</reference>
<sequence length="134" mass="14452">MIRKQNETITDGNRRAFSSEGSIGSTLRASPNLNAGGHRASAAKSRQPPRPPSPRRRGRARPHSAAIRGADRRYYGGCGRAFGRMVGSKDTSPRVANMRRVVGTQEGRLSVGPRGISRAPTVRTEMTEEGPSRG</sequence>
<keyword evidence="3" id="KW-1185">Reference proteome</keyword>
<evidence type="ECO:0000313" key="2">
    <source>
        <dbReference type="EMBL" id="KAH0816377.1"/>
    </source>
</evidence>
<feature type="compositionally biased region" description="Polar residues" evidence="1">
    <location>
        <begin position="19"/>
        <end position="33"/>
    </location>
</feature>